<protein>
    <submittedName>
        <fullName evidence="1">Uncharacterized protein</fullName>
    </submittedName>
</protein>
<dbReference type="Proteomes" id="UP000805704">
    <property type="component" value="Chromosome 14"/>
</dbReference>
<sequence>MLSVPNCYATWWGKDKKLTCRSTLSKVDLPHLPPCHSALKPHVQCVNHRVALYKRADEPILEKPKPYDEGQGWMKTDEGVLKPVQSCAPIRPTLLVDLLDTGEHEQEEEGEEFDSDDFSKNDNE</sequence>
<organism evidence="1 2">
    <name type="scientific">Nibea albiflora</name>
    <name type="common">Yellow drum</name>
    <name type="synonym">Corvina albiflora</name>
    <dbReference type="NCBI Taxonomy" id="240163"/>
    <lineage>
        <taxon>Eukaryota</taxon>
        <taxon>Metazoa</taxon>
        <taxon>Chordata</taxon>
        <taxon>Craniata</taxon>
        <taxon>Vertebrata</taxon>
        <taxon>Euteleostomi</taxon>
        <taxon>Actinopterygii</taxon>
        <taxon>Neopterygii</taxon>
        <taxon>Teleostei</taxon>
        <taxon>Neoteleostei</taxon>
        <taxon>Acanthomorphata</taxon>
        <taxon>Eupercaria</taxon>
        <taxon>Sciaenidae</taxon>
        <taxon>Nibea</taxon>
    </lineage>
</organism>
<proteinExistence type="predicted"/>
<accession>A0ACB7F9H2</accession>
<name>A0ACB7F9H2_NIBAL</name>
<evidence type="ECO:0000313" key="2">
    <source>
        <dbReference type="Proteomes" id="UP000805704"/>
    </source>
</evidence>
<reference evidence="1" key="1">
    <citation type="submission" date="2020-04" db="EMBL/GenBank/DDBJ databases">
        <title>A chromosome-scale assembly and high-density genetic map of the yellow drum (Nibea albiflora) genome.</title>
        <authorList>
            <person name="Xu D."/>
            <person name="Zhang W."/>
            <person name="Chen R."/>
            <person name="Tan P."/>
            <person name="Wang L."/>
            <person name="Song H."/>
            <person name="Tian L."/>
            <person name="Zhu Q."/>
            <person name="Wang B."/>
        </authorList>
    </citation>
    <scope>NUCLEOTIDE SEQUENCE</scope>
    <source>
        <strain evidence="1">ZJHYS-2018</strain>
    </source>
</reference>
<comment type="caution">
    <text evidence="1">The sequence shown here is derived from an EMBL/GenBank/DDBJ whole genome shotgun (WGS) entry which is preliminary data.</text>
</comment>
<dbReference type="EMBL" id="CM024802">
    <property type="protein sequence ID" value="KAG8011135.1"/>
    <property type="molecule type" value="Genomic_DNA"/>
</dbReference>
<keyword evidence="2" id="KW-1185">Reference proteome</keyword>
<gene>
    <name evidence="1" type="ORF">GBF38_005801</name>
</gene>
<evidence type="ECO:0000313" key="1">
    <source>
        <dbReference type="EMBL" id="KAG8011135.1"/>
    </source>
</evidence>